<protein>
    <submittedName>
        <fullName evidence="2">Uncharacterized protein</fullName>
    </submittedName>
</protein>
<name>A0A261S7F1_9BORD</name>
<dbReference type="Proteomes" id="UP000217005">
    <property type="component" value="Unassembled WGS sequence"/>
</dbReference>
<dbReference type="OrthoDB" id="8654344at2"/>
<organism evidence="2 5">
    <name type="scientific">Bordetella genomosp. 1</name>
    <dbReference type="NCBI Taxonomy" id="1395607"/>
    <lineage>
        <taxon>Bacteria</taxon>
        <taxon>Pseudomonadati</taxon>
        <taxon>Pseudomonadota</taxon>
        <taxon>Betaproteobacteria</taxon>
        <taxon>Burkholderiales</taxon>
        <taxon>Alcaligenaceae</taxon>
        <taxon>Bordetella</taxon>
    </lineage>
</organism>
<reference evidence="3 4" key="1">
    <citation type="submission" date="2017-05" db="EMBL/GenBank/DDBJ databases">
        <title>Complete and WGS of Bordetella genogroups.</title>
        <authorList>
            <person name="Spilker T."/>
            <person name="Lipuma J."/>
        </authorList>
    </citation>
    <scope>NUCLEOTIDE SEQUENCE [LARGE SCALE GENOMIC DNA]</scope>
    <source>
        <strain evidence="3 4">AU9795</strain>
    </source>
</reference>
<keyword evidence="4" id="KW-1185">Reference proteome</keyword>
<dbReference type="Proteomes" id="UP000216354">
    <property type="component" value="Unassembled WGS sequence"/>
</dbReference>
<comment type="caution">
    <text evidence="2">The sequence shown here is derived from an EMBL/GenBank/DDBJ whole genome shotgun (WGS) entry which is preliminary data.</text>
</comment>
<dbReference type="EMBL" id="NEVR01000006">
    <property type="protein sequence ID" value="OZI57190.1"/>
    <property type="molecule type" value="Genomic_DNA"/>
</dbReference>
<evidence type="ECO:0000313" key="3">
    <source>
        <dbReference type="EMBL" id="OZI57190.1"/>
    </source>
</evidence>
<sequence length="273" mass="27658">MINVNSPAGLNPALLNPLDPGVAANVPAGARQLDATLLIAKQGAGDVLGKVGLTEPNMGRAGPADVAAALAGLNDSVGTDIYAVMALMQKLAQEQRNAARETRAADMTAQVSALQSAADKIQEAAEERFKGALAAGIMQIAGGVAQVGAGMAGIGSSMKAAGLKGIEDPTAAQRTALGKHDGIANNSSGMGQGLSGISGGIGSMIQAGFDRAAGRADADRARLEADAKVAETGVQHANDLMQQMMDVIRDVRDKLGAIEQSRVETNRGIARNI</sequence>
<evidence type="ECO:0000313" key="5">
    <source>
        <dbReference type="Proteomes" id="UP000217005"/>
    </source>
</evidence>
<dbReference type="EMBL" id="NEVL01000004">
    <property type="protein sequence ID" value="OZI33085.1"/>
    <property type="molecule type" value="Genomic_DNA"/>
</dbReference>
<gene>
    <name evidence="3" type="ORF">CAL27_23400</name>
    <name evidence="2" type="ORF">CEG14_19740</name>
</gene>
<reference evidence="2 5" key="2">
    <citation type="submission" date="2017-05" db="EMBL/GenBank/DDBJ databases">
        <title>Complete and WGS of Bordetella genogroups.</title>
        <authorList>
            <person name="Spilker T."/>
            <person name="LiPuma J."/>
        </authorList>
    </citation>
    <scope>NUCLEOTIDE SEQUENCE [LARGE SCALE GENOMIC DNA]</scope>
    <source>
        <strain evidence="2 5">AU17610</strain>
    </source>
</reference>
<feature type="coiled-coil region" evidence="1">
    <location>
        <begin position="84"/>
        <end position="124"/>
    </location>
</feature>
<evidence type="ECO:0000313" key="4">
    <source>
        <dbReference type="Proteomes" id="UP000216354"/>
    </source>
</evidence>
<proteinExistence type="predicted"/>
<dbReference type="RefSeq" id="WP_094828080.1">
    <property type="nucleotide sequence ID" value="NZ_NEVL01000004.1"/>
</dbReference>
<evidence type="ECO:0000256" key="1">
    <source>
        <dbReference type="SAM" id="Coils"/>
    </source>
</evidence>
<keyword evidence="1" id="KW-0175">Coiled coil</keyword>
<accession>A0A261S7F1</accession>
<evidence type="ECO:0000313" key="2">
    <source>
        <dbReference type="EMBL" id="OZI33085.1"/>
    </source>
</evidence>
<dbReference type="AlphaFoldDB" id="A0A261S7F1"/>
<dbReference type="NCBIfam" id="NF038055">
    <property type="entry name" value="T3SS_SctB_pilot"/>
    <property type="match status" value="1"/>
</dbReference>